<evidence type="ECO:0000256" key="5">
    <source>
        <dbReference type="ARBA" id="ARBA00023172"/>
    </source>
</evidence>
<name>A0A6N7WPT4_9FIRM</name>
<reference evidence="9 10" key="1">
    <citation type="submission" date="2019-08" db="EMBL/GenBank/DDBJ databases">
        <title>In-depth cultivation of the pig gut microbiome towards novel bacterial diversity and tailored functional studies.</title>
        <authorList>
            <person name="Wylensek D."/>
            <person name="Hitch T.C.A."/>
            <person name="Clavel T."/>
        </authorList>
    </citation>
    <scope>NUCLEOTIDE SEQUENCE [LARGE SCALE GENOMIC DNA]</scope>
    <source>
        <strain evidence="9 10">WCA-389-WT-23B</strain>
    </source>
</reference>
<dbReference type="PANTHER" id="PTHR30349">
    <property type="entry name" value="PHAGE INTEGRASE-RELATED"/>
    <property type="match status" value="1"/>
</dbReference>
<evidence type="ECO:0000259" key="7">
    <source>
        <dbReference type="PROSITE" id="PS51898"/>
    </source>
</evidence>
<sequence>MSIQEKTKFYKRQNKEITKYYAWVYNPNTGKNVSGPLRGKRSDAVKDEANILKSIEAGEKFEKAKEKEKIRITVKEVYDCWIDAAKNEYANSTYEVYKYYYSHFINNLWGDIPILKIKPVHIQNYINDLGKAGEEHKAYSAETINKIINILSLLFQFSINVLNIMDESKNPMKGINRLKIALSDMETWTPEQQAEFFNSPLVRQSHYFPLLCVSALGPRPGEVCGLAEKDYLREKKLLKMSRGYDKYNVLSDMKNHQSHRPLSLSDFICHAIDRHLNWKAEMRQQYPDFADNNFLFVSAKGRPINPDVYSKAYIKLLNKYNSQASTPLPQISLYGIRHSFATNNLLLDDISPALVADVMGNSVKTVLSRYAHVTTDMRRQVTENYSEKLFTKKSG</sequence>
<dbReference type="RefSeq" id="WP_154468178.1">
    <property type="nucleotide sequence ID" value="NZ_VUMI01000081.1"/>
</dbReference>
<keyword evidence="4 6" id="KW-0238">DNA-binding</keyword>
<dbReference type="Pfam" id="PF00589">
    <property type="entry name" value="Phage_integrase"/>
    <property type="match status" value="1"/>
</dbReference>
<feature type="domain" description="Core-binding (CB)" evidence="8">
    <location>
        <begin position="72"/>
        <end position="159"/>
    </location>
</feature>
<dbReference type="InterPro" id="IPR044068">
    <property type="entry name" value="CB"/>
</dbReference>
<evidence type="ECO:0000259" key="8">
    <source>
        <dbReference type="PROSITE" id="PS51900"/>
    </source>
</evidence>
<dbReference type="Gene3D" id="1.10.443.10">
    <property type="entry name" value="Intergrase catalytic core"/>
    <property type="match status" value="1"/>
</dbReference>
<dbReference type="GO" id="GO:0006310">
    <property type="term" value="P:DNA recombination"/>
    <property type="evidence" value="ECO:0007669"/>
    <property type="project" value="UniProtKB-KW"/>
</dbReference>
<accession>A0A6N7WPT4</accession>
<comment type="function">
    <text evidence="1">Site-specific tyrosine recombinase, which acts by catalyzing the cutting and rejoining of the recombining DNA molecules.</text>
</comment>
<keyword evidence="3" id="KW-0229">DNA integration</keyword>
<dbReference type="InterPro" id="IPR004107">
    <property type="entry name" value="Integrase_SAM-like_N"/>
</dbReference>
<dbReference type="PROSITE" id="PS51898">
    <property type="entry name" value="TYR_RECOMBINASE"/>
    <property type="match status" value="1"/>
</dbReference>
<protein>
    <submittedName>
        <fullName evidence="9">Tyrosine-type recombinase/integrase</fullName>
    </submittedName>
</protein>
<dbReference type="GeneID" id="86056726"/>
<comment type="similarity">
    <text evidence="2">Belongs to the 'phage' integrase family.</text>
</comment>
<evidence type="ECO:0000256" key="3">
    <source>
        <dbReference type="ARBA" id="ARBA00022908"/>
    </source>
</evidence>
<evidence type="ECO:0000256" key="6">
    <source>
        <dbReference type="PROSITE-ProRule" id="PRU01248"/>
    </source>
</evidence>
<dbReference type="GO" id="GO:0015074">
    <property type="term" value="P:DNA integration"/>
    <property type="evidence" value="ECO:0007669"/>
    <property type="project" value="UniProtKB-KW"/>
</dbReference>
<evidence type="ECO:0000313" key="9">
    <source>
        <dbReference type="EMBL" id="MSS91815.1"/>
    </source>
</evidence>
<dbReference type="Gene3D" id="1.10.150.130">
    <property type="match status" value="1"/>
</dbReference>
<comment type="caution">
    <text evidence="9">The sequence shown here is derived from an EMBL/GenBank/DDBJ whole genome shotgun (WGS) entry which is preliminary data.</text>
</comment>
<dbReference type="SUPFAM" id="SSF56349">
    <property type="entry name" value="DNA breaking-rejoining enzymes"/>
    <property type="match status" value="1"/>
</dbReference>
<evidence type="ECO:0000256" key="2">
    <source>
        <dbReference type="ARBA" id="ARBA00008857"/>
    </source>
</evidence>
<dbReference type="EMBL" id="VUMI01000081">
    <property type="protein sequence ID" value="MSS91815.1"/>
    <property type="molecule type" value="Genomic_DNA"/>
</dbReference>
<organism evidence="9 10">
    <name type="scientific">Eisenbergiella porci</name>
    <dbReference type="NCBI Taxonomy" id="2652274"/>
    <lineage>
        <taxon>Bacteria</taxon>
        <taxon>Bacillati</taxon>
        <taxon>Bacillota</taxon>
        <taxon>Clostridia</taxon>
        <taxon>Lachnospirales</taxon>
        <taxon>Lachnospiraceae</taxon>
        <taxon>Eisenbergiella</taxon>
    </lineage>
</organism>
<proteinExistence type="inferred from homology"/>
<keyword evidence="5" id="KW-0233">DNA recombination</keyword>
<dbReference type="InterPro" id="IPR011010">
    <property type="entry name" value="DNA_brk_join_enz"/>
</dbReference>
<dbReference type="Proteomes" id="UP000436047">
    <property type="component" value="Unassembled WGS sequence"/>
</dbReference>
<evidence type="ECO:0000313" key="10">
    <source>
        <dbReference type="Proteomes" id="UP000436047"/>
    </source>
</evidence>
<dbReference type="PANTHER" id="PTHR30349:SF91">
    <property type="entry name" value="INTA PROTEIN"/>
    <property type="match status" value="1"/>
</dbReference>
<evidence type="ECO:0000256" key="4">
    <source>
        <dbReference type="ARBA" id="ARBA00023125"/>
    </source>
</evidence>
<feature type="domain" description="Tyr recombinase" evidence="7">
    <location>
        <begin position="183"/>
        <end position="383"/>
    </location>
</feature>
<dbReference type="InterPro" id="IPR010998">
    <property type="entry name" value="Integrase_recombinase_N"/>
</dbReference>
<keyword evidence="10" id="KW-1185">Reference proteome</keyword>
<dbReference type="Pfam" id="PF14659">
    <property type="entry name" value="Phage_int_SAM_3"/>
    <property type="match status" value="1"/>
</dbReference>
<dbReference type="InterPro" id="IPR013762">
    <property type="entry name" value="Integrase-like_cat_sf"/>
</dbReference>
<evidence type="ECO:0000256" key="1">
    <source>
        <dbReference type="ARBA" id="ARBA00003283"/>
    </source>
</evidence>
<dbReference type="InterPro" id="IPR002104">
    <property type="entry name" value="Integrase_catalytic"/>
</dbReference>
<dbReference type="InterPro" id="IPR050090">
    <property type="entry name" value="Tyrosine_recombinase_XerCD"/>
</dbReference>
<dbReference type="AlphaFoldDB" id="A0A6N7WPT4"/>
<dbReference type="GO" id="GO:0003677">
    <property type="term" value="F:DNA binding"/>
    <property type="evidence" value="ECO:0007669"/>
    <property type="project" value="UniProtKB-UniRule"/>
</dbReference>
<gene>
    <name evidence="9" type="ORF">FYJ45_27460</name>
</gene>
<dbReference type="PROSITE" id="PS51900">
    <property type="entry name" value="CB"/>
    <property type="match status" value="1"/>
</dbReference>